<keyword evidence="2" id="KW-1185">Reference proteome</keyword>
<dbReference type="EMBL" id="FNPV01000009">
    <property type="protein sequence ID" value="SDZ12892.1"/>
    <property type="molecule type" value="Genomic_DNA"/>
</dbReference>
<dbReference type="AlphaFoldDB" id="A0A1H3QH93"/>
<accession>A0A1H3QH93</accession>
<sequence length="237" mass="27799">MHTVVKEVVENLIRLHPESLVGAIGKKSYEAFEKNSHPLGDVDLLVIDEHYQIFEREVVQYENLELDISYISEDLLHQEVAAGSVIWTDVVKRFEKIYEGKDNTFLRILALQQAGRENKPELTAEEINFIRFDLKHNLQYLSQQKHDQPQSYYLKNSYLAALIEAYFQLTEPVIPKRKKQLSILKEKEPALYKMIEDFYEKDSKQSYEILEKMTDHVLRHVGGPLLTFEKGVYPIDR</sequence>
<name>A0A1H3QH93_9FIRM</name>
<evidence type="ECO:0008006" key="3">
    <source>
        <dbReference type="Google" id="ProtNLM"/>
    </source>
</evidence>
<gene>
    <name evidence="1" type="ORF">SAMN05192546_10993</name>
</gene>
<evidence type="ECO:0000313" key="1">
    <source>
        <dbReference type="EMBL" id="SDZ12892.1"/>
    </source>
</evidence>
<organism evidence="1 2">
    <name type="scientific">Tindallia californiensis</name>
    <dbReference type="NCBI Taxonomy" id="159292"/>
    <lineage>
        <taxon>Bacteria</taxon>
        <taxon>Bacillati</taxon>
        <taxon>Bacillota</taxon>
        <taxon>Clostridia</taxon>
        <taxon>Peptostreptococcales</taxon>
        <taxon>Tindalliaceae</taxon>
        <taxon>Tindallia</taxon>
    </lineage>
</organism>
<evidence type="ECO:0000313" key="2">
    <source>
        <dbReference type="Proteomes" id="UP000199230"/>
    </source>
</evidence>
<protein>
    <recommendedName>
        <fullName evidence="3">Nucleotidyltransferase domain-containing protein</fullName>
    </recommendedName>
</protein>
<proteinExistence type="predicted"/>
<dbReference type="Proteomes" id="UP000199230">
    <property type="component" value="Unassembled WGS sequence"/>
</dbReference>
<dbReference type="STRING" id="159292.SAMN05192546_10993"/>
<reference evidence="1 2" key="1">
    <citation type="submission" date="2016-10" db="EMBL/GenBank/DDBJ databases">
        <authorList>
            <person name="de Groot N.N."/>
        </authorList>
    </citation>
    <scope>NUCLEOTIDE SEQUENCE [LARGE SCALE GENOMIC DNA]</scope>
    <source>
        <strain evidence="1 2">APO</strain>
    </source>
</reference>